<evidence type="ECO:0000313" key="1">
    <source>
        <dbReference type="EMBL" id="RVD87253.1"/>
    </source>
</evidence>
<sequence>MEAVGAAASIIAMIDLTAKFTKLCKAYIRDVKNAEAGELALCDRILATGKLAKEVDGLIHGPDKDKLESSADMEGALLKCQNILEEKLKPRGRTRLKQLVKTLKRPLDKTEINKAVGNLKALEDTIQFAIKLDGLKVVLCIDKTVDRIAAAVGRIAGLPVAEGISLISYSQI</sequence>
<reference evidence="1 2" key="1">
    <citation type="submission" date="2019-01" db="EMBL/GenBank/DDBJ databases">
        <title>Intercellular communication is required for trap formation in the nematode-trapping fungus Duddingtonia flagrans.</title>
        <authorList>
            <person name="Youssar L."/>
            <person name="Wernet V."/>
            <person name="Hensel N."/>
            <person name="Hildebrandt H.-G."/>
            <person name="Fischer R."/>
        </authorList>
    </citation>
    <scope>NUCLEOTIDE SEQUENCE [LARGE SCALE GENOMIC DNA]</scope>
    <source>
        <strain evidence="1 2">CBS H-5679</strain>
    </source>
</reference>
<dbReference type="AlphaFoldDB" id="A0A437A7S3"/>
<evidence type="ECO:0000313" key="2">
    <source>
        <dbReference type="Proteomes" id="UP000283090"/>
    </source>
</evidence>
<dbReference type="GeneID" id="93583806"/>
<dbReference type="Proteomes" id="UP000283090">
    <property type="component" value="Unassembled WGS sequence"/>
</dbReference>
<accession>A0A437A7S3</accession>
<keyword evidence="2" id="KW-1185">Reference proteome</keyword>
<proteinExistence type="predicted"/>
<name>A0A437A7S3_ARTFL</name>
<comment type="caution">
    <text evidence="1">The sequence shown here is derived from an EMBL/GenBank/DDBJ whole genome shotgun (WGS) entry which is preliminary data.</text>
</comment>
<dbReference type="EMBL" id="SAEB01000003">
    <property type="protein sequence ID" value="RVD87253.1"/>
    <property type="molecule type" value="Genomic_DNA"/>
</dbReference>
<dbReference type="VEuPathDB" id="FungiDB:DFL_001495"/>
<dbReference type="OrthoDB" id="538223at2759"/>
<dbReference type="RefSeq" id="XP_067492797.1">
    <property type="nucleotide sequence ID" value="XM_067630121.1"/>
</dbReference>
<gene>
    <name evidence="1" type="ORF">DFL_001495</name>
</gene>
<organism evidence="1 2">
    <name type="scientific">Arthrobotrys flagrans</name>
    <name type="common">Nematode-trapping fungus</name>
    <name type="synonym">Trichothecium flagrans</name>
    <dbReference type="NCBI Taxonomy" id="97331"/>
    <lineage>
        <taxon>Eukaryota</taxon>
        <taxon>Fungi</taxon>
        <taxon>Dikarya</taxon>
        <taxon>Ascomycota</taxon>
        <taxon>Pezizomycotina</taxon>
        <taxon>Orbiliomycetes</taxon>
        <taxon>Orbiliales</taxon>
        <taxon>Orbiliaceae</taxon>
        <taxon>Arthrobotrys</taxon>
    </lineage>
</organism>
<protein>
    <submittedName>
        <fullName evidence="1">Uncharacterized protein</fullName>
    </submittedName>
</protein>